<protein>
    <submittedName>
        <fullName evidence="1">Uncharacterized protein</fullName>
    </submittedName>
</protein>
<sequence>MFTPLVWGSGSNSMAAIHRFLAIPNWTRFPRLPALLIEKVKE</sequence>
<reference evidence="1" key="1">
    <citation type="submission" date="2022-10" db="EMBL/GenBank/DDBJ databases">
        <title>The complete genomes of actinobacterial strains from the NBC collection.</title>
        <authorList>
            <person name="Joergensen T.S."/>
            <person name="Alvarez Arevalo M."/>
            <person name="Sterndorff E.B."/>
            <person name="Faurdal D."/>
            <person name="Vuksanovic O."/>
            <person name="Mourched A.-S."/>
            <person name="Charusanti P."/>
            <person name="Shaw S."/>
            <person name="Blin K."/>
            <person name="Weber T."/>
        </authorList>
    </citation>
    <scope>NUCLEOTIDE SEQUENCE</scope>
    <source>
        <strain evidence="1">NBC 00180</strain>
    </source>
</reference>
<evidence type="ECO:0000313" key="1">
    <source>
        <dbReference type="EMBL" id="WTP91290.1"/>
    </source>
</evidence>
<accession>A0AAU1I931</accession>
<gene>
    <name evidence="1" type="ORF">OG477_40850</name>
</gene>
<name>A0AAU1I931_9ACTN</name>
<proteinExistence type="predicted"/>
<organism evidence="1">
    <name type="scientific">Streptomyces sp. NBC_00180</name>
    <dbReference type="NCBI Taxonomy" id="2903632"/>
    <lineage>
        <taxon>Bacteria</taxon>
        <taxon>Bacillati</taxon>
        <taxon>Actinomycetota</taxon>
        <taxon>Actinomycetes</taxon>
        <taxon>Kitasatosporales</taxon>
        <taxon>Streptomycetaceae</taxon>
        <taxon>Streptomyces</taxon>
    </lineage>
</organism>
<dbReference type="AlphaFoldDB" id="A0AAU1I931"/>
<dbReference type="EMBL" id="CP108140">
    <property type="protein sequence ID" value="WTP91290.1"/>
    <property type="molecule type" value="Genomic_DNA"/>
</dbReference>